<dbReference type="PANTHER" id="PTHR23113">
    <property type="entry name" value="GUANINE NUCLEOTIDE EXCHANGE FACTOR"/>
    <property type="match status" value="1"/>
</dbReference>
<evidence type="ECO:0000313" key="7">
    <source>
        <dbReference type="Proteomes" id="UP000269793"/>
    </source>
</evidence>
<keyword evidence="1 2" id="KW-0344">Guanine-nucleotide releasing factor</keyword>
<name>A0A3G2S3U6_MALR7</name>
<dbReference type="InterPro" id="IPR023578">
    <property type="entry name" value="Ras_GEF_dom_sf"/>
</dbReference>
<dbReference type="GO" id="GO:0005886">
    <property type="term" value="C:plasma membrane"/>
    <property type="evidence" value="ECO:0007669"/>
    <property type="project" value="TreeGrafter"/>
</dbReference>
<gene>
    <name evidence="6" type="primary">CDC25_2</name>
    <name evidence="6" type="ORF">DNF11_1022</name>
</gene>
<accession>A0A3G2S3U6</accession>
<evidence type="ECO:0000256" key="1">
    <source>
        <dbReference type="ARBA" id="ARBA00022658"/>
    </source>
</evidence>
<dbReference type="SUPFAM" id="SSF48366">
    <property type="entry name" value="Ras GEF"/>
    <property type="match status" value="1"/>
</dbReference>
<dbReference type="PROSITE" id="PS50009">
    <property type="entry name" value="RASGEF_CAT"/>
    <property type="match status" value="1"/>
</dbReference>
<dbReference type="PANTHER" id="PTHR23113:SF368">
    <property type="entry name" value="CELL DIVISION CONTROL PROTEIN 25"/>
    <property type="match status" value="1"/>
</dbReference>
<reference evidence="6 7" key="1">
    <citation type="submission" date="2018-10" db="EMBL/GenBank/DDBJ databases">
        <title>Complete genome sequence of Malassezia restricta CBS 7877.</title>
        <authorList>
            <person name="Morand S.C."/>
            <person name="Bertignac M."/>
            <person name="Iltis A."/>
            <person name="Kolder I."/>
            <person name="Pirovano W."/>
            <person name="Jourdain R."/>
            <person name="Clavaud C."/>
        </authorList>
    </citation>
    <scope>NUCLEOTIDE SEQUENCE [LARGE SCALE GENOMIC DNA]</scope>
    <source>
        <strain evidence="6 7">CBS 7877</strain>
    </source>
</reference>
<dbReference type="STRING" id="425264.A0A3G2S3U6"/>
<dbReference type="Gene3D" id="1.10.840.10">
    <property type="entry name" value="Ras guanine-nucleotide exchange factors catalytic domain"/>
    <property type="match status" value="1"/>
</dbReference>
<dbReference type="InterPro" id="IPR000651">
    <property type="entry name" value="Ras-like_Gua-exchang_fac_N"/>
</dbReference>
<dbReference type="Gene3D" id="1.20.870.10">
    <property type="entry name" value="Son of sevenless (SoS) protein Chain: S domain 1"/>
    <property type="match status" value="1"/>
</dbReference>
<evidence type="ECO:0000313" key="6">
    <source>
        <dbReference type="EMBL" id="AYO41972.1"/>
    </source>
</evidence>
<keyword evidence="7" id="KW-1185">Reference proteome</keyword>
<dbReference type="SMART" id="SM00147">
    <property type="entry name" value="RasGEF"/>
    <property type="match status" value="1"/>
</dbReference>
<feature type="region of interest" description="Disordered" evidence="3">
    <location>
        <begin position="1"/>
        <end position="31"/>
    </location>
</feature>
<dbReference type="Pfam" id="PF00617">
    <property type="entry name" value="RasGEF"/>
    <property type="match status" value="1"/>
</dbReference>
<protein>
    <submittedName>
        <fullName evidence="6">Cell division control protein 25</fullName>
    </submittedName>
</protein>
<feature type="domain" description="N-terminal Ras-GEF" evidence="5">
    <location>
        <begin position="89"/>
        <end position="204"/>
    </location>
</feature>
<dbReference type="VEuPathDB" id="FungiDB:DNF11_1022"/>
<dbReference type="Pfam" id="PF00618">
    <property type="entry name" value="RasGEF_N"/>
    <property type="match status" value="1"/>
</dbReference>
<dbReference type="OrthoDB" id="28357at2759"/>
<feature type="compositionally biased region" description="Basic residues" evidence="3">
    <location>
        <begin position="1"/>
        <end position="10"/>
    </location>
</feature>
<feature type="domain" description="Ras-GEF" evidence="4">
    <location>
        <begin position="259"/>
        <end position="505"/>
    </location>
</feature>
<dbReference type="InterPro" id="IPR036964">
    <property type="entry name" value="RASGEF_cat_dom_sf"/>
</dbReference>
<dbReference type="PROSITE" id="PS50212">
    <property type="entry name" value="RASGEF_NTER"/>
    <property type="match status" value="1"/>
</dbReference>
<dbReference type="GO" id="GO:0005085">
    <property type="term" value="F:guanyl-nucleotide exchange factor activity"/>
    <property type="evidence" value="ECO:0007669"/>
    <property type="project" value="UniProtKB-KW"/>
</dbReference>
<evidence type="ECO:0000259" key="5">
    <source>
        <dbReference type="PROSITE" id="PS50212"/>
    </source>
</evidence>
<dbReference type="InterPro" id="IPR001895">
    <property type="entry name" value="RASGEF_cat_dom"/>
</dbReference>
<sequence length="551" mass="63427">MKHIQRRGLSRSRSSSSSSFSSSSSSTTSDTWRDDGLDELLYKSLWNKSVMSDVRDQDLNDLLSQNPVFYTTKQENDVETCMKMLIHDERCPVAGANVCGLISTLCHTENGPASLFTQIFLRNFRTFCSPRNCLRSIIQKYEMAEDNAHRERILSILVVWVRDYWDTVQDSPILNDFLDFSRRTSLTYQSKSVQELEFTSNWLLRSRHLPTSPQVYDITQHTLRTQGSSVPPLSIVSRSLLNALKNSSSIWEVPILEFDPLELARQITLCENTLFCAIDPFEPMYPVETDVPGSLCPQYIRKMTKMSTQLTSWISQCILRETNLKQRTLVLRFFILFAEASYKLQNFNLLMEILGALGSSNLHRLKKTWKGLPPRKIAKFEFLSQLMDPARNFNAYRTCLHNAQGPTLPFLGLILTDITFAKEGNPVQRVFPGLDFPLVNLARFYQLKQILRDFQKFQKPYSISPVPEIQTFIRGIYEDGRHRTPSEYFAENEQFYYRSLELEPRMAAPMNVPASPRSPGSRMFVRTLTALRNSSETLSLSANNRSDSRSR</sequence>
<dbReference type="Proteomes" id="UP000269793">
    <property type="component" value="Chromosome II"/>
</dbReference>
<dbReference type="EMBL" id="CP033149">
    <property type="protein sequence ID" value="AYO41972.1"/>
    <property type="molecule type" value="Genomic_DNA"/>
</dbReference>
<dbReference type="AlphaFoldDB" id="A0A3G2S3U6"/>
<evidence type="ECO:0000256" key="2">
    <source>
        <dbReference type="PROSITE-ProRule" id="PRU00168"/>
    </source>
</evidence>
<organism evidence="6 7">
    <name type="scientific">Malassezia restricta (strain ATCC 96810 / NBRC 103918 / CBS 7877)</name>
    <name type="common">Seborrheic dermatitis infection agent</name>
    <dbReference type="NCBI Taxonomy" id="425264"/>
    <lineage>
        <taxon>Eukaryota</taxon>
        <taxon>Fungi</taxon>
        <taxon>Dikarya</taxon>
        <taxon>Basidiomycota</taxon>
        <taxon>Ustilaginomycotina</taxon>
        <taxon>Malasseziomycetes</taxon>
        <taxon>Malasseziales</taxon>
        <taxon>Malasseziaceae</taxon>
        <taxon>Malassezia</taxon>
    </lineage>
</organism>
<proteinExistence type="predicted"/>
<dbReference type="GO" id="GO:0051301">
    <property type="term" value="P:cell division"/>
    <property type="evidence" value="ECO:0007669"/>
    <property type="project" value="UniProtKB-KW"/>
</dbReference>
<dbReference type="InterPro" id="IPR008937">
    <property type="entry name" value="Ras-like_GEF"/>
</dbReference>
<keyword evidence="6" id="KW-0132">Cell division</keyword>
<dbReference type="GO" id="GO:0007265">
    <property type="term" value="P:Ras protein signal transduction"/>
    <property type="evidence" value="ECO:0007669"/>
    <property type="project" value="TreeGrafter"/>
</dbReference>
<keyword evidence="6" id="KW-0131">Cell cycle</keyword>
<feature type="compositionally biased region" description="Low complexity" evidence="3">
    <location>
        <begin position="11"/>
        <end position="29"/>
    </location>
</feature>
<evidence type="ECO:0000259" key="4">
    <source>
        <dbReference type="PROSITE" id="PS50009"/>
    </source>
</evidence>
<evidence type="ECO:0000256" key="3">
    <source>
        <dbReference type="SAM" id="MobiDB-lite"/>
    </source>
</evidence>